<dbReference type="Pfam" id="PF00561">
    <property type="entry name" value="Abhydrolase_1"/>
    <property type="match status" value="1"/>
</dbReference>
<evidence type="ECO:0000259" key="2">
    <source>
        <dbReference type="Pfam" id="PF00561"/>
    </source>
</evidence>
<dbReference type="Proteomes" id="UP000612899">
    <property type="component" value="Unassembled WGS sequence"/>
</dbReference>
<comment type="caution">
    <text evidence="5">The sequence shown here is derived from an EMBL/GenBank/DDBJ whole genome shotgun (WGS) entry which is preliminary data.</text>
</comment>
<dbReference type="InterPro" id="IPR029058">
    <property type="entry name" value="AB_hydrolase_fold"/>
</dbReference>
<sequence>MRRKVFVLAAVALLATALPVSSAQAEPSTPARRPVVFVHGSAGSAMQFQTQAKRLASNGYPAEIIEAHDYDSTFATETPDQIFARLDQRIARLLAQTGADKVDLLGHSLGTFMAQSYLASPLRAATVAHYVNLDGRTATALPGGVPTLAVWGEGSTERTIIGATNVYFSDQSHTQVVTSPETFVQVYRFFTGAGPRTTQLLPEPPGRLTLSGRAVLFPTNVGVAGATLQVYAINPLTGARRPGPPLETFVLPEDGSFGPFRALGFRRYEFALVREGAATHHFYFQPSVRSDRLIRLLAGIPGQGLDALTEKSEAHTNLVISRNKEWWGDQGEGSDALYVNGQNILNAANTPRVKRAIGIFAYDRFVDRATDLTAPIPAFFAQTFITGMDVYVPAAPANLGIAFVAVKSRTGGLELVNVPNWPSAQHRVTIQVNDYD</sequence>
<dbReference type="AlphaFoldDB" id="A0A8J3Q1B5"/>
<organism evidence="5 6">
    <name type="scientific">Rhizocola hellebori</name>
    <dbReference type="NCBI Taxonomy" id="1392758"/>
    <lineage>
        <taxon>Bacteria</taxon>
        <taxon>Bacillati</taxon>
        <taxon>Actinomycetota</taxon>
        <taxon>Actinomycetes</taxon>
        <taxon>Micromonosporales</taxon>
        <taxon>Micromonosporaceae</taxon>
        <taxon>Rhizocola</taxon>
    </lineage>
</organism>
<protein>
    <submittedName>
        <fullName evidence="5">Lipase</fullName>
    </submittedName>
</protein>
<dbReference type="RefSeq" id="WP_203905927.1">
    <property type="nucleotide sequence ID" value="NZ_BONY01000001.1"/>
</dbReference>
<dbReference type="InterPro" id="IPR049036">
    <property type="entry name" value="AF_1763-like_C"/>
</dbReference>
<dbReference type="Pfam" id="PF18067">
    <property type="entry name" value="Lipase_C"/>
    <property type="match status" value="1"/>
</dbReference>
<dbReference type="GO" id="GO:0003824">
    <property type="term" value="F:catalytic activity"/>
    <property type="evidence" value="ECO:0007669"/>
    <property type="project" value="UniProtKB-ARBA"/>
</dbReference>
<feature type="domain" description="AF-1763-like C-terminal" evidence="4">
    <location>
        <begin position="320"/>
        <end position="434"/>
    </location>
</feature>
<dbReference type="InterPro" id="IPR040664">
    <property type="entry name" value="AFL_C"/>
</dbReference>
<keyword evidence="1" id="KW-0732">Signal</keyword>
<dbReference type="SUPFAM" id="SSF53474">
    <property type="entry name" value="alpha/beta-Hydrolases"/>
    <property type="match status" value="1"/>
</dbReference>
<evidence type="ECO:0000313" key="5">
    <source>
        <dbReference type="EMBL" id="GIH01968.1"/>
    </source>
</evidence>
<feature type="domain" description="AB hydrolase-1" evidence="2">
    <location>
        <begin position="34"/>
        <end position="121"/>
    </location>
</feature>
<feature type="domain" description="AFL C-terminal" evidence="3">
    <location>
        <begin position="208"/>
        <end position="298"/>
    </location>
</feature>
<evidence type="ECO:0000259" key="4">
    <source>
        <dbReference type="Pfam" id="PF21768"/>
    </source>
</evidence>
<keyword evidence="6" id="KW-1185">Reference proteome</keyword>
<evidence type="ECO:0000313" key="6">
    <source>
        <dbReference type="Proteomes" id="UP000612899"/>
    </source>
</evidence>
<dbReference type="InterPro" id="IPR000073">
    <property type="entry name" value="AB_hydrolase_1"/>
</dbReference>
<feature type="chain" id="PRO_5035297274" evidence="1">
    <location>
        <begin position="26"/>
        <end position="436"/>
    </location>
</feature>
<dbReference type="Gene3D" id="2.60.40.2200">
    <property type="match status" value="1"/>
</dbReference>
<feature type="signal peptide" evidence="1">
    <location>
        <begin position="1"/>
        <end position="25"/>
    </location>
</feature>
<dbReference type="EMBL" id="BONY01000001">
    <property type="protein sequence ID" value="GIH01968.1"/>
    <property type="molecule type" value="Genomic_DNA"/>
</dbReference>
<dbReference type="Gene3D" id="2.60.40.2190">
    <property type="match status" value="1"/>
</dbReference>
<name>A0A8J3Q1B5_9ACTN</name>
<evidence type="ECO:0000256" key="1">
    <source>
        <dbReference type="SAM" id="SignalP"/>
    </source>
</evidence>
<gene>
    <name evidence="5" type="ORF">Rhe02_00350</name>
</gene>
<dbReference type="Pfam" id="PF21768">
    <property type="entry name" value="AF_1763-like_C"/>
    <property type="match status" value="1"/>
</dbReference>
<accession>A0A8J3Q1B5</accession>
<reference evidence="5" key="1">
    <citation type="submission" date="2021-01" db="EMBL/GenBank/DDBJ databases">
        <title>Whole genome shotgun sequence of Rhizocola hellebori NBRC 109834.</title>
        <authorList>
            <person name="Komaki H."/>
            <person name="Tamura T."/>
        </authorList>
    </citation>
    <scope>NUCLEOTIDE SEQUENCE</scope>
    <source>
        <strain evidence="5">NBRC 109834</strain>
    </source>
</reference>
<proteinExistence type="predicted"/>
<evidence type="ECO:0000259" key="3">
    <source>
        <dbReference type="Pfam" id="PF18067"/>
    </source>
</evidence>
<dbReference type="Gene3D" id="3.40.50.1820">
    <property type="entry name" value="alpha/beta hydrolase"/>
    <property type="match status" value="1"/>
</dbReference>